<dbReference type="Gene3D" id="3.50.50.60">
    <property type="entry name" value="FAD/NAD(P)-binding domain"/>
    <property type="match status" value="1"/>
</dbReference>
<sequence length="477" mass="51655">MGEISGQAVVLGAGMAGLLAAQALSEFYDSVTLVERDRLADHPSGRKGVPQDRHLHNFLGRGTQLLAEFFPGLLDELAEAGAVVVNDGDLSRIYARMGRCELKRSGRLADPSALTLCLASRPFVEFHMRRRVMALPNVTVVDGHDVIEPVAIGDAVTGVRIINRDNGVVTALDADLVVDAMGRAARTPAFLEGLGYGRPVEKRSTTALGYSSQRLRFPASCINEQLVAVNQGLGRPGALLMACEHDTWMLAVGRSTDDGGAPADFATMLAVAAEALPRSIADGLRRAEPVGEIAMFRNPAAVWRRYDRMPKFPRGLLVVGDGLCSLNPVYGQGMTMAALQALALRDCLRGGDRDLAQRFFRATADDIGPTWARNQANDRVPLPVRKRSMRHKVLSQVVKATLIAAAYDITVTERLLRVAHLIDPPTRLNDPALLPHIVAGNLRHLLMRTRNRLARASVDFDGRAAALIDNRKGEAHA</sequence>
<dbReference type="InterPro" id="IPR006905">
    <property type="entry name" value="Flavin_halogenase"/>
</dbReference>
<dbReference type="EMBL" id="MVHR01000002">
    <property type="protein sequence ID" value="ORA76257.1"/>
    <property type="molecule type" value="Genomic_DNA"/>
</dbReference>
<protein>
    <submittedName>
        <fullName evidence="1">FAD-dependent oxidoreductase</fullName>
    </submittedName>
</protein>
<reference evidence="1 2" key="1">
    <citation type="submission" date="2017-02" db="EMBL/GenBank/DDBJ databases">
        <title>The new phylogeny of genus Mycobacterium.</title>
        <authorList>
            <person name="Tortoli E."/>
            <person name="Trovato A."/>
            <person name="Cirillo D.M."/>
        </authorList>
    </citation>
    <scope>NUCLEOTIDE SEQUENCE [LARGE SCALE GENOMIC DNA]</scope>
    <source>
        <strain evidence="1 2">DSM 44471</strain>
    </source>
</reference>
<dbReference type="Pfam" id="PF04820">
    <property type="entry name" value="Trp_halogenase"/>
    <property type="match status" value="1"/>
</dbReference>
<organism evidence="1 2">
    <name type="scientific">Mycobacterium heidelbergense</name>
    <dbReference type="NCBI Taxonomy" id="53376"/>
    <lineage>
        <taxon>Bacteria</taxon>
        <taxon>Bacillati</taxon>
        <taxon>Actinomycetota</taxon>
        <taxon>Actinomycetes</taxon>
        <taxon>Mycobacteriales</taxon>
        <taxon>Mycobacteriaceae</taxon>
        <taxon>Mycobacterium</taxon>
        <taxon>Mycobacterium simiae complex</taxon>
    </lineage>
</organism>
<gene>
    <name evidence="1" type="ORF">BST25_01560</name>
</gene>
<name>A0A1X0DV87_MYCHE</name>
<dbReference type="RefSeq" id="WP_083072221.1">
    <property type="nucleotide sequence ID" value="NZ_AP022615.1"/>
</dbReference>
<dbReference type="GO" id="GO:0004497">
    <property type="term" value="F:monooxygenase activity"/>
    <property type="evidence" value="ECO:0007669"/>
    <property type="project" value="InterPro"/>
</dbReference>
<dbReference type="PANTHER" id="PTHR43422:SF3">
    <property type="entry name" value="THIAMINE THIAZOLE SYNTHASE"/>
    <property type="match status" value="1"/>
</dbReference>
<dbReference type="AlphaFoldDB" id="A0A1X0DV87"/>
<dbReference type="PANTHER" id="PTHR43422">
    <property type="entry name" value="THIAMINE THIAZOLE SYNTHASE"/>
    <property type="match status" value="1"/>
</dbReference>
<dbReference type="Proteomes" id="UP000192566">
    <property type="component" value="Unassembled WGS sequence"/>
</dbReference>
<proteinExistence type="predicted"/>
<evidence type="ECO:0000313" key="1">
    <source>
        <dbReference type="EMBL" id="ORA76257.1"/>
    </source>
</evidence>
<dbReference type="SUPFAM" id="SSF51905">
    <property type="entry name" value="FAD/NAD(P)-binding domain"/>
    <property type="match status" value="1"/>
</dbReference>
<dbReference type="STRING" id="53376.BST25_01560"/>
<accession>A0A1X0DV87</accession>
<evidence type="ECO:0000313" key="2">
    <source>
        <dbReference type="Proteomes" id="UP000192566"/>
    </source>
</evidence>
<dbReference type="InterPro" id="IPR036188">
    <property type="entry name" value="FAD/NAD-bd_sf"/>
</dbReference>
<keyword evidence="2" id="KW-1185">Reference proteome</keyword>
<comment type="caution">
    <text evidence="1">The sequence shown here is derived from an EMBL/GenBank/DDBJ whole genome shotgun (WGS) entry which is preliminary data.</text>
</comment>